<dbReference type="HOGENOM" id="CLU_069650_0_0_1"/>
<dbReference type="OrthoDB" id="4344093at2759"/>
<keyword evidence="3" id="KW-1185">Reference proteome</keyword>
<dbReference type="Proteomes" id="UP000019471">
    <property type="component" value="Unassembled WGS sequence"/>
</dbReference>
<comment type="caution">
    <text evidence="2">The sequence shown here is derived from an EMBL/GenBank/DDBJ whole genome shotgun (WGS) entry which is preliminary data.</text>
</comment>
<feature type="region of interest" description="Disordered" evidence="1">
    <location>
        <begin position="20"/>
        <end position="43"/>
    </location>
</feature>
<name>W9X859_9EURO</name>
<accession>W9X859</accession>
<organism evidence="2 3">
    <name type="scientific">Cladophialophora psammophila CBS 110553</name>
    <dbReference type="NCBI Taxonomy" id="1182543"/>
    <lineage>
        <taxon>Eukaryota</taxon>
        <taxon>Fungi</taxon>
        <taxon>Dikarya</taxon>
        <taxon>Ascomycota</taxon>
        <taxon>Pezizomycotina</taxon>
        <taxon>Eurotiomycetes</taxon>
        <taxon>Chaetothyriomycetidae</taxon>
        <taxon>Chaetothyriales</taxon>
        <taxon>Herpotrichiellaceae</taxon>
        <taxon>Cladophialophora</taxon>
    </lineage>
</organism>
<dbReference type="EMBL" id="AMGX01000005">
    <property type="protein sequence ID" value="EXJ73116.1"/>
    <property type="molecule type" value="Genomic_DNA"/>
</dbReference>
<evidence type="ECO:0000313" key="2">
    <source>
        <dbReference type="EMBL" id="EXJ73116.1"/>
    </source>
</evidence>
<evidence type="ECO:0000256" key="1">
    <source>
        <dbReference type="SAM" id="MobiDB-lite"/>
    </source>
</evidence>
<protein>
    <submittedName>
        <fullName evidence="2">Uncharacterized protein</fullName>
    </submittedName>
</protein>
<gene>
    <name evidence="2" type="ORF">A1O5_04265</name>
</gene>
<evidence type="ECO:0000313" key="3">
    <source>
        <dbReference type="Proteomes" id="UP000019471"/>
    </source>
</evidence>
<proteinExistence type="predicted"/>
<reference evidence="2 3" key="1">
    <citation type="submission" date="2013-03" db="EMBL/GenBank/DDBJ databases">
        <title>The Genome Sequence of Cladophialophora psammophila CBS 110553.</title>
        <authorList>
            <consortium name="The Broad Institute Genomics Platform"/>
            <person name="Cuomo C."/>
            <person name="de Hoog S."/>
            <person name="Gorbushina A."/>
            <person name="Walker B."/>
            <person name="Young S.K."/>
            <person name="Zeng Q."/>
            <person name="Gargeya S."/>
            <person name="Fitzgerald M."/>
            <person name="Haas B."/>
            <person name="Abouelleil A."/>
            <person name="Allen A.W."/>
            <person name="Alvarado L."/>
            <person name="Arachchi H.M."/>
            <person name="Berlin A.M."/>
            <person name="Chapman S.B."/>
            <person name="Gainer-Dewar J."/>
            <person name="Goldberg J."/>
            <person name="Griggs A."/>
            <person name="Gujja S."/>
            <person name="Hansen M."/>
            <person name="Howarth C."/>
            <person name="Imamovic A."/>
            <person name="Ireland A."/>
            <person name="Larimer J."/>
            <person name="McCowan C."/>
            <person name="Murphy C."/>
            <person name="Pearson M."/>
            <person name="Poon T.W."/>
            <person name="Priest M."/>
            <person name="Roberts A."/>
            <person name="Saif S."/>
            <person name="Shea T."/>
            <person name="Sisk P."/>
            <person name="Sykes S."/>
            <person name="Wortman J."/>
            <person name="Nusbaum C."/>
            <person name="Birren B."/>
        </authorList>
    </citation>
    <scope>NUCLEOTIDE SEQUENCE [LARGE SCALE GENOMIC DNA]</scope>
    <source>
        <strain evidence="2 3">CBS 110553</strain>
    </source>
</reference>
<dbReference type="AlphaFoldDB" id="W9X859"/>
<dbReference type="STRING" id="1182543.W9X859"/>
<sequence length="349" mass="37852">MDALASTLVEPIRASMLLDMERPSARRREMKPEERPPASEMGDIQIEGLDRSFAALWSGGRVVGVGSAGKEEDNSPKRKRPLALQTLAAALLNSQVQTRSSPIVLPSSPATLLNVYLVTPHTSQAIPMLHVLLANTMSNSQAAIELLKPVRLLQYFDLEGLAESLAEVSQDLYRRTQANNEPVGADCGNRTGLEDIVLVQGLGQTVSATHRRSGLIQSNALLGDLTRNITQISRISRHILVLVEVALEIGAAHEAQLNQAAPRSRRAHAAIGLESAFAGSGGKSLRLYSGHELLSRTLEAALDCIVVEHDGFGRVNESRRCNESREQVVEVVKDRVGDLMGLWDVWKGG</sequence>
<feature type="compositionally biased region" description="Basic and acidic residues" evidence="1">
    <location>
        <begin position="20"/>
        <end position="37"/>
    </location>
</feature>
<dbReference type="GeneID" id="19188990"/>
<dbReference type="eggNOG" id="ENOG502STPP">
    <property type="taxonomic scope" value="Eukaryota"/>
</dbReference>
<dbReference type="RefSeq" id="XP_007743063.1">
    <property type="nucleotide sequence ID" value="XM_007744873.1"/>
</dbReference>